<reference evidence="7" key="1">
    <citation type="submission" date="2020-10" db="EMBL/GenBank/DDBJ databases">
        <authorList>
            <person name="Gilroy R."/>
        </authorList>
    </citation>
    <scope>NUCLEOTIDE SEQUENCE</scope>
    <source>
        <strain evidence="7">11167</strain>
    </source>
</reference>
<comment type="caution">
    <text evidence="7">The sequence shown here is derived from an EMBL/GenBank/DDBJ whole genome shotgun (WGS) entry which is preliminary data.</text>
</comment>
<keyword evidence="4" id="KW-0808">Transferase</keyword>
<dbReference type="InterPro" id="IPR001451">
    <property type="entry name" value="Hexapep"/>
</dbReference>
<dbReference type="Proteomes" id="UP000823633">
    <property type="component" value="Unassembled WGS sequence"/>
</dbReference>
<dbReference type="SUPFAM" id="SSF51161">
    <property type="entry name" value="Trimeric LpxA-like enzymes"/>
    <property type="match status" value="1"/>
</dbReference>
<dbReference type="GO" id="GO:0009001">
    <property type="term" value="F:serine O-acetyltransferase activity"/>
    <property type="evidence" value="ECO:0007669"/>
    <property type="project" value="UniProtKB-EC"/>
</dbReference>
<reference evidence="7" key="2">
    <citation type="journal article" date="2021" name="PeerJ">
        <title>Extensive microbial diversity within the chicken gut microbiome revealed by metagenomics and culture.</title>
        <authorList>
            <person name="Gilroy R."/>
            <person name="Ravi A."/>
            <person name="Getino M."/>
            <person name="Pursley I."/>
            <person name="Horton D.L."/>
            <person name="Alikhan N.F."/>
            <person name="Baker D."/>
            <person name="Gharbi K."/>
            <person name="Hall N."/>
            <person name="Watson M."/>
            <person name="Adriaenssens E.M."/>
            <person name="Foster-Nyarko E."/>
            <person name="Jarju S."/>
            <person name="Secka A."/>
            <person name="Antonio M."/>
            <person name="Oren A."/>
            <person name="Chaudhuri R.R."/>
            <person name="La Ragione R."/>
            <person name="Hildebrand F."/>
            <person name="Pallen M.J."/>
        </authorList>
    </citation>
    <scope>NUCLEOTIDE SEQUENCE</scope>
    <source>
        <strain evidence="7">11167</strain>
    </source>
</reference>
<organism evidence="7 8">
    <name type="scientific">Candidatus Aphodenecus pullistercoris</name>
    <dbReference type="NCBI Taxonomy" id="2840669"/>
    <lineage>
        <taxon>Bacteria</taxon>
        <taxon>Pseudomonadati</taxon>
        <taxon>Spirochaetota</taxon>
        <taxon>Spirochaetia</taxon>
        <taxon>Spirochaetales</taxon>
        <taxon>Candidatus Aphodenecus</taxon>
    </lineage>
</organism>
<dbReference type="InterPro" id="IPR053376">
    <property type="entry name" value="Serine_acetyltransferase"/>
</dbReference>
<dbReference type="Gene3D" id="1.10.3130.10">
    <property type="entry name" value="serine acetyltransferase, domain 1"/>
    <property type="match status" value="1"/>
</dbReference>
<evidence type="ECO:0000256" key="2">
    <source>
        <dbReference type="ARBA" id="ARBA00013266"/>
    </source>
</evidence>
<dbReference type="InterPro" id="IPR045304">
    <property type="entry name" value="LbH_SAT"/>
</dbReference>
<dbReference type="InterPro" id="IPR011004">
    <property type="entry name" value="Trimer_LpxA-like_sf"/>
</dbReference>
<keyword evidence="3" id="KW-0028">Amino-acid biosynthesis</keyword>
<dbReference type="Gene3D" id="2.160.10.10">
    <property type="entry name" value="Hexapeptide repeat proteins"/>
    <property type="match status" value="1"/>
</dbReference>
<evidence type="ECO:0000313" key="7">
    <source>
        <dbReference type="EMBL" id="MBO8443925.1"/>
    </source>
</evidence>
<name>A0A9D9H7G5_9SPIR</name>
<dbReference type="CDD" id="cd03354">
    <property type="entry name" value="LbH_SAT"/>
    <property type="match status" value="1"/>
</dbReference>
<dbReference type="FunFam" id="2.160.10.10:FF:000015">
    <property type="entry name" value="Serine acetyltransferase, plasmid"/>
    <property type="match status" value="1"/>
</dbReference>
<dbReference type="PANTHER" id="PTHR42811">
    <property type="entry name" value="SERINE ACETYLTRANSFERASE"/>
    <property type="match status" value="1"/>
</dbReference>
<evidence type="ECO:0000256" key="1">
    <source>
        <dbReference type="ARBA" id="ARBA00007274"/>
    </source>
</evidence>
<keyword evidence="5" id="KW-0012">Acyltransferase</keyword>
<dbReference type="EMBL" id="JADIMU010000064">
    <property type="protein sequence ID" value="MBO8443925.1"/>
    <property type="molecule type" value="Genomic_DNA"/>
</dbReference>
<evidence type="ECO:0000256" key="6">
    <source>
        <dbReference type="ARBA" id="ARBA00049486"/>
    </source>
</evidence>
<dbReference type="GO" id="GO:0008652">
    <property type="term" value="P:amino acid biosynthetic process"/>
    <property type="evidence" value="ECO:0007669"/>
    <property type="project" value="UniProtKB-KW"/>
</dbReference>
<dbReference type="AlphaFoldDB" id="A0A9D9H7G5"/>
<dbReference type="NCBIfam" id="NF041874">
    <property type="entry name" value="EPS_EpsC"/>
    <property type="match status" value="1"/>
</dbReference>
<dbReference type="EC" id="2.3.1.30" evidence="2"/>
<gene>
    <name evidence="7" type="ORF">IAC42_09270</name>
</gene>
<evidence type="ECO:0000256" key="5">
    <source>
        <dbReference type="ARBA" id="ARBA00023315"/>
    </source>
</evidence>
<evidence type="ECO:0000256" key="4">
    <source>
        <dbReference type="ARBA" id="ARBA00022679"/>
    </source>
</evidence>
<evidence type="ECO:0000313" key="8">
    <source>
        <dbReference type="Proteomes" id="UP000823633"/>
    </source>
</evidence>
<dbReference type="InterPro" id="IPR042122">
    <property type="entry name" value="Ser_AcTrfase_N_sf"/>
</dbReference>
<accession>A0A9D9H7G5</accession>
<comment type="catalytic activity">
    <reaction evidence="6">
        <text>L-serine + acetyl-CoA = O-acetyl-L-serine + CoA</text>
        <dbReference type="Rhea" id="RHEA:24560"/>
        <dbReference type="ChEBI" id="CHEBI:33384"/>
        <dbReference type="ChEBI" id="CHEBI:57287"/>
        <dbReference type="ChEBI" id="CHEBI:57288"/>
        <dbReference type="ChEBI" id="CHEBI:58340"/>
        <dbReference type="EC" id="2.3.1.30"/>
    </reaction>
</comment>
<comment type="similarity">
    <text evidence="1">Belongs to the transferase hexapeptide repeat family.</text>
</comment>
<sequence>MESDKYIDSYLESFSRVKDPQNPFQGVSKLPTMDEIGRLQDCLMSLFYPGRGAHGSLEEAVRFNMDHFISLLRQCVYYAYSYEERLCGTSSSELFERSALVVDRLMRQLGAIRQLIKLDAQAGLDGDPAARSLSEVIICYPGFRAIAMHRVSHELHRMGVPLLPRMMSELVHSRTGIDIHPGAEIGESFFIDHGTGVVIGETSVIGNRVKIYQGVTLGALSFPRNACGQLLKGTKRHPTIEDDVTIYANATILGDITVGRGSTIGSSCWIKEDVPPRMRVLNRDPEMILVSKG</sequence>
<proteinExistence type="inferred from homology"/>
<evidence type="ECO:0000256" key="3">
    <source>
        <dbReference type="ARBA" id="ARBA00022605"/>
    </source>
</evidence>
<dbReference type="Pfam" id="PF00132">
    <property type="entry name" value="Hexapep"/>
    <property type="match status" value="1"/>
</dbReference>
<protein>
    <recommendedName>
        <fullName evidence="2">serine O-acetyltransferase</fullName>
        <ecNumber evidence="2">2.3.1.30</ecNumber>
    </recommendedName>
</protein>